<organism evidence="1">
    <name type="scientific">marine sediment metagenome</name>
    <dbReference type="NCBI Taxonomy" id="412755"/>
    <lineage>
        <taxon>unclassified sequences</taxon>
        <taxon>metagenomes</taxon>
        <taxon>ecological metagenomes</taxon>
    </lineage>
</organism>
<protein>
    <submittedName>
        <fullName evidence="1">Uncharacterized protein</fullName>
    </submittedName>
</protein>
<dbReference type="EMBL" id="LAZR01017507">
    <property type="protein sequence ID" value="KKM00125.1"/>
    <property type="molecule type" value="Genomic_DNA"/>
</dbReference>
<name>A0A0F9GML2_9ZZZZ</name>
<accession>A0A0F9GML2</accession>
<gene>
    <name evidence="1" type="ORF">LCGC14_1807510</name>
</gene>
<proteinExistence type="predicted"/>
<dbReference type="AlphaFoldDB" id="A0A0F9GML2"/>
<sequence>MVRYKIMKAPIDNAKFNLLYENLTGLVSRYMYGGYFIIARYGVNKTTLKKILQKYLGG</sequence>
<reference evidence="1" key="1">
    <citation type="journal article" date="2015" name="Nature">
        <title>Complex archaea that bridge the gap between prokaryotes and eukaryotes.</title>
        <authorList>
            <person name="Spang A."/>
            <person name="Saw J.H."/>
            <person name="Jorgensen S.L."/>
            <person name="Zaremba-Niedzwiedzka K."/>
            <person name="Martijn J."/>
            <person name="Lind A.E."/>
            <person name="van Eijk R."/>
            <person name="Schleper C."/>
            <person name="Guy L."/>
            <person name="Ettema T.J."/>
        </authorList>
    </citation>
    <scope>NUCLEOTIDE SEQUENCE</scope>
</reference>
<evidence type="ECO:0000313" key="1">
    <source>
        <dbReference type="EMBL" id="KKM00125.1"/>
    </source>
</evidence>
<comment type="caution">
    <text evidence="1">The sequence shown here is derived from an EMBL/GenBank/DDBJ whole genome shotgun (WGS) entry which is preliminary data.</text>
</comment>